<dbReference type="Proteomes" id="UP001300692">
    <property type="component" value="Unassembled WGS sequence"/>
</dbReference>
<keyword evidence="2" id="KW-1185">Reference proteome</keyword>
<dbReference type="RefSeq" id="WP_264137952.1">
    <property type="nucleotide sequence ID" value="NZ_JAOYOD010000001.1"/>
</dbReference>
<organism evidence="1 2">
    <name type="scientific">Reichenbachiella ulvae</name>
    <dbReference type="NCBI Taxonomy" id="2980104"/>
    <lineage>
        <taxon>Bacteria</taxon>
        <taxon>Pseudomonadati</taxon>
        <taxon>Bacteroidota</taxon>
        <taxon>Cytophagia</taxon>
        <taxon>Cytophagales</taxon>
        <taxon>Reichenbachiellaceae</taxon>
        <taxon>Reichenbachiella</taxon>
    </lineage>
</organism>
<protein>
    <submittedName>
        <fullName evidence="1">Cell division protein FtsQ</fullName>
    </submittedName>
</protein>
<proteinExistence type="predicted"/>
<accession>A0ABT3CTU2</accession>
<name>A0ABT3CTU2_9BACT</name>
<dbReference type="EMBL" id="JAOYOD010000001">
    <property type="protein sequence ID" value="MCV9387125.1"/>
    <property type="molecule type" value="Genomic_DNA"/>
</dbReference>
<sequence>MKWILKIWKSFKYGLIGMGLLVIIGFSSARHQDRYISDVIISVDNQFHNYFIDQQDVLDLINERGKDYLLASDMGALDLKELEQRIESHQFVEDAQAYLDLNGKLSIDVKQNRPIARVINPNGKDLYIGTKGDVLPESEHYTARVVLIELEDEFWLPEYDIKDAKGGEQVFELLSFIVEDKFWQSQIAGMRIKKDMDIELFPQVTKQLVEFGPAENIESKFMRLKTFYKEILPYKGWNTYETVNLKYKDQIVCK</sequence>
<gene>
    <name evidence="1" type="ORF">N7U62_10655</name>
</gene>
<dbReference type="GO" id="GO:0051301">
    <property type="term" value="P:cell division"/>
    <property type="evidence" value="ECO:0007669"/>
    <property type="project" value="UniProtKB-KW"/>
</dbReference>
<keyword evidence="1" id="KW-0132">Cell division</keyword>
<evidence type="ECO:0000313" key="1">
    <source>
        <dbReference type="EMBL" id="MCV9387125.1"/>
    </source>
</evidence>
<comment type="caution">
    <text evidence="1">The sequence shown here is derived from an EMBL/GenBank/DDBJ whole genome shotgun (WGS) entry which is preliminary data.</text>
</comment>
<keyword evidence="1" id="KW-0131">Cell cycle</keyword>
<reference evidence="1 2" key="1">
    <citation type="submission" date="2022-10" db="EMBL/GenBank/DDBJ databases">
        <title>Comparative genomics and taxonomic characterization of three novel marine species of genus Reichenbachiella exhibiting antioxidant and polysaccharide degradation activities.</title>
        <authorList>
            <person name="Muhammad N."/>
            <person name="Lee Y.-J."/>
            <person name="Ko J."/>
            <person name="Kim S.-G."/>
        </authorList>
    </citation>
    <scope>NUCLEOTIDE SEQUENCE [LARGE SCALE GENOMIC DNA]</scope>
    <source>
        <strain evidence="1 2">ABR2-5</strain>
    </source>
</reference>
<evidence type="ECO:0000313" key="2">
    <source>
        <dbReference type="Proteomes" id="UP001300692"/>
    </source>
</evidence>